<name>A0A1L0BFB9_9ASCO</name>
<keyword evidence="6 14" id="KW-0328">Glycosyltransferase</keyword>
<evidence type="ECO:0000256" key="10">
    <source>
        <dbReference type="ARBA" id="ARBA00022989"/>
    </source>
</evidence>
<evidence type="ECO:0000256" key="3">
    <source>
        <dbReference type="ARBA" id="ARBA00010600"/>
    </source>
</evidence>
<feature type="transmembrane region" description="Helical" evidence="14">
    <location>
        <begin position="248"/>
        <end position="267"/>
    </location>
</feature>
<feature type="transmembrane region" description="Helical" evidence="14">
    <location>
        <begin position="209"/>
        <end position="228"/>
    </location>
</feature>
<feature type="transmembrane region" description="Helical" evidence="14">
    <location>
        <begin position="413"/>
        <end position="435"/>
    </location>
</feature>
<keyword evidence="8 14" id="KW-0812">Transmembrane</keyword>
<dbReference type="PANTHER" id="PTHR12989:SF10">
    <property type="entry name" value="DOL-P-GLC:GLC(2)MAN(9)GLCNAC(2)-PP-DOL ALPHA-1,2-GLUCOSYLTRANSFERASE-RELATED"/>
    <property type="match status" value="1"/>
</dbReference>
<keyword evidence="7" id="KW-0808">Transferase</keyword>
<evidence type="ECO:0000256" key="5">
    <source>
        <dbReference type="ARBA" id="ARBA00018512"/>
    </source>
</evidence>
<evidence type="ECO:0000256" key="15">
    <source>
        <dbReference type="SAM" id="SignalP"/>
    </source>
</evidence>
<evidence type="ECO:0000256" key="13">
    <source>
        <dbReference type="ARBA" id="ARBA00048064"/>
    </source>
</evidence>
<dbReference type="InterPro" id="IPR016900">
    <property type="entry name" value="Alg10"/>
</dbReference>
<dbReference type="EC" id="2.4.1.256" evidence="4 14"/>
<dbReference type="Pfam" id="PF04922">
    <property type="entry name" value="DIE2_ALG10"/>
    <property type="match status" value="1"/>
</dbReference>
<evidence type="ECO:0000313" key="16">
    <source>
        <dbReference type="EMBL" id="SGZ48967.1"/>
    </source>
</evidence>
<dbReference type="PANTHER" id="PTHR12989">
    <property type="entry name" value="ALPHA-1,2-GLUCOSYLTRANSFERASE ALG10"/>
    <property type="match status" value="1"/>
</dbReference>
<comment type="similarity">
    <text evidence="3 14">Belongs to the ALG10 glucosyltransferase family.</text>
</comment>
<dbReference type="PIRSF" id="PIRSF028810">
    <property type="entry name" value="Alpha1_2_glucosyltferase_Alg10"/>
    <property type="match status" value="1"/>
</dbReference>
<dbReference type="EMBL" id="LT635764">
    <property type="protein sequence ID" value="SGZ48967.1"/>
    <property type="molecule type" value="Genomic_DNA"/>
</dbReference>
<proteinExistence type="inferred from homology"/>
<feature type="transmembrane region" description="Helical" evidence="14">
    <location>
        <begin position="362"/>
        <end position="382"/>
    </location>
</feature>
<evidence type="ECO:0000256" key="7">
    <source>
        <dbReference type="ARBA" id="ARBA00022679"/>
    </source>
</evidence>
<comment type="catalytic activity">
    <reaction evidence="13">
        <text>an alpha-D-Glc-(1-&gt;3)-alpha-D-Glc-(1-&gt;3)-alpha-D-Man-(1-&gt;2)-alpha-D-Man-(1-&gt;2)-alpha-D-Man-(1-&gt;3)-[alpha-D-Man-(1-&gt;2)-alpha-D-Man-(1-&gt;3)-[alpha-D-Man-(1-&gt;2)-alpha-D-Man-(1-&gt;6)]-alpha-D-Man-(1-&gt;6)]-beta-D-Man-(1-&gt;4)-beta-D-GlcNAc-(1-&gt;4)-alpha-D-GlcNAc-diphospho-di-trans,poly-cis-dolichol + a di-trans,poly-cis-dolichyl beta-D-glucosyl phosphate = a alpha-D-Glc-(1-&gt;2)-alpha-D-Glc-(1-&gt;3)-alpha-D-Glc-(1-&gt;3)-alpha-D-Man-(1-&gt;2)-alpha-D-Man-(1-&gt;2)-alpha-D-Man-(1-&gt;3)-[alpha-D-Man-(1-&gt;2)-alpha-D-Man-(1-&gt;3)-[alpha-D-Man-(1-&gt;2)-alpha-D-Man-(1-&gt;6)]-alpha-D-Man-(1-&gt;6)]-beta-D-Man-(1-&gt;4)-beta-D-GlcNAc-(1-&gt;4)-alpha-D-GlcNAc-diphospho-di-trans,poly-cis-dolichol + a di-trans,poly-cis-dolichyl phosphate + H(+)</text>
        <dbReference type="Rhea" id="RHEA:29543"/>
        <dbReference type="Rhea" id="RHEA-COMP:19498"/>
        <dbReference type="Rhea" id="RHEA-COMP:19502"/>
        <dbReference type="Rhea" id="RHEA-COMP:19512"/>
        <dbReference type="Rhea" id="RHEA-COMP:19522"/>
        <dbReference type="ChEBI" id="CHEBI:15378"/>
        <dbReference type="ChEBI" id="CHEBI:57525"/>
        <dbReference type="ChEBI" id="CHEBI:57683"/>
        <dbReference type="ChEBI" id="CHEBI:132522"/>
        <dbReference type="ChEBI" id="CHEBI:132523"/>
        <dbReference type="EC" id="2.4.1.256"/>
    </reaction>
    <physiologicalReaction direction="left-to-right" evidence="13">
        <dbReference type="Rhea" id="RHEA:29544"/>
    </physiologicalReaction>
</comment>
<feature type="signal peptide" evidence="15">
    <location>
        <begin position="1"/>
        <end position="20"/>
    </location>
</feature>
<feature type="transmembrane region" description="Helical" evidence="14">
    <location>
        <begin position="279"/>
        <end position="300"/>
    </location>
</feature>
<evidence type="ECO:0000256" key="14">
    <source>
        <dbReference type="PIRNR" id="PIRNR028810"/>
    </source>
</evidence>
<keyword evidence="9" id="KW-0256">Endoplasmic reticulum</keyword>
<sequence length="445" mass="51732">MVDLQSLVLPIFLMMTATIAQNVRLHVPLPFIDEIFHLRQNAVYCAHRFTEWDNKITTPPGLYLLGTAYYHVLKLLGVSDPCGPTALRSLNLLGGSVVFPIVLSLVHTNNYWRVNVVSLPLFYTYLFLYYTDVWSTVLVVAAVLVVVKYPNGKGAILSNLIGFTSLWFRQTNIVWVAFASVILIDFRRQKTLSFFADIKLFVTQSFKDWLLLVPYAVNGVLFVAFVKYNGGITFGDKENHQVSFHLAQVFYCAAFMAFFTFPLWFSYKTIKIYSQFAFTYRYGFNSVITAVSYALIYYIIKNYTVVHPFLLADNRHYTFYIYRKILSRKHAEFLLVPAYHFCCWLVVFVLKDSHKSVLSMKSTGIIAFVGAIAITLIPSPLFEPRYYIVPLVLFRIFIRPKSDTVTRNHLYEFLWYLFINAVVFIVFFSYEFTWLTEPGYQRIIW</sequence>
<gene>
    <name evidence="16" type="ORF">SAMEA4029009_CIC11G00000000953</name>
</gene>
<evidence type="ECO:0000256" key="8">
    <source>
        <dbReference type="ARBA" id="ARBA00022692"/>
    </source>
</evidence>
<evidence type="ECO:0000256" key="9">
    <source>
        <dbReference type="ARBA" id="ARBA00022824"/>
    </source>
</evidence>
<comment type="caution">
    <text evidence="14">Lacks conserved residue(s) required for the propagation of feature annotation.</text>
</comment>
<evidence type="ECO:0000256" key="11">
    <source>
        <dbReference type="ARBA" id="ARBA00023136"/>
    </source>
</evidence>
<dbReference type="GO" id="GO:0006488">
    <property type="term" value="P:dolichol-linked oligosaccharide biosynthetic process"/>
    <property type="evidence" value="ECO:0007669"/>
    <property type="project" value="UniProtKB-UniRule"/>
</dbReference>
<feature type="transmembrane region" description="Helical" evidence="14">
    <location>
        <begin position="127"/>
        <end position="147"/>
    </location>
</feature>
<protein>
    <recommendedName>
        <fullName evidence="5 14">Dol-P-Glc:Glc(2)Man(9)GlcNAc(2)-PP-Dol alpha-1,2-glucosyltransferase</fullName>
        <ecNumber evidence="4 14">2.4.1.256</ecNumber>
    </recommendedName>
</protein>
<dbReference type="UniPathway" id="UPA00378"/>
<feature type="transmembrane region" description="Helical" evidence="14">
    <location>
        <begin position="167"/>
        <end position="186"/>
    </location>
</feature>
<comment type="pathway">
    <text evidence="2">Protein modification; protein glycosylation.</text>
</comment>
<dbReference type="Proteomes" id="UP000182259">
    <property type="component" value="Chromosome I"/>
</dbReference>
<dbReference type="AlphaFoldDB" id="A0A1L0BFB9"/>
<evidence type="ECO:0000256" key="2">
    <source>
        <dbReference type="ARBA" id="ARBA00004922"/>
    </source>
</evidence>
<evidence type="ECO:0000256" key="4">
    <source>
        <dbReference type="ARBA" id="ARBA00011967"/>
    </source>
</evidence>
<keyword evidence="15" id="KW-0732">Signal</keyword>
<accession>A0A1L0BFB9</accession>
<comment type="subcellular location">
    <subcellularLocation>
        <location evidence="1">Endoplasmic reticulum membrane</location>
        <topology evidence="1">Multi-pass membrane protein</topology>
    </subcellularLocation>
</comment>
<feature type="chain" id="PRO_5012905201" description="Dol-P-Glc:Glc(2)Man(9)GlcNAc(2)-PP-Dol alpha-1,2-glucosyltransferase" evidence="15">
    <location>
        <begin position="21"/>
        <end position="445"/>
    </location>
</feature>
<evidence type="ECO:0000256" key="1">
    <source>
        <dbReference type="ARBA" id="ARBA00004477"/>
    </source>
</evidence>
<dbReference type="GO" id="GO:0106073">
    <property type="term" value="F:dolichyl pyrophosphate Glc2Man9GlcNAc2 alpha-1,2-glucosyltransferase activity"/>
    <property type="evidence" value="ECO:0007669"/>
    <property type="project" value="UniProtKB-UniRule"/>
</dbReference>
<organism evidence="16 17">
    <name type="scientific">Sungouiella intermedia</name>
    <dbReference type="NCBI Taxonomy" id="45354"/>
    <lineage>
        <taxon>Eukaryota</taxon>
        <taxon>Fungi</taxon>
        <taxon>Dikarya</taxon>
        <taxon>Ascomycota</taxon>
        <taxon>Saccharomycotina</taxon>
        <taxon>Pichiomycetes</taxon>
        <taxon>Metschnikowiaceae</taxon>
        <taxon>Sungouiella</taxon>
    </lineage>
</organism>
<evidence type="ECO:0000256" key="6">
    <source>
        <dbReference type="ARBA" id="ARBA00022676"/>
    </source>
</evidence>
<evidence type="ECO:0000256" key="12">
    <source>
        <dbReference type="ARBA" id="ARBA00044727"/>
    </source>
</evidence>
<keyword evidence="11 14" id="KW-0472">Membrane</keyword>
<feature type="transmembrane region" description="Helical" evidence="14">
    <location>
        <begin position="86"/>
        <end position="106"/>
    </location>
</feature>
<feature type="transmembrane region" description="Helical" evidence="14">
    <location>
        <begin position="333"/>
        <end position="350"/>
    </location>
</feature>
<dbReference type="GO" id="GO:0005789">
    <property type="term" value="C:endoplasmic reticulum membrane"/>
    <property type="evidence" value="ECO:0007669"/>
    <property type="project" value="UniProtKB-SubCell"/>
</dbReference>
<evidence type="ECO:0000313" key="17">
    <source>
        <dbReference type="Proteomes" id="UP000182259"/>
    </source>
</evidence>
<reference evidence="16 17" key="1">
    <citation type="submission" date="2016-10" db="EMBL/GenBank/DDBJ databases">
        <authorList>
            <person name="de Groot N.N."/>
        </authorList>
    </citation>
    <scope>NUCLEOTIDE SEQUENCE [LARGE SCALE GENOMIC DNA]</scope>
    <source>
        <strain evidence="16 17">PYCC 4715</strain>
    </source>
</reference>
<comment type="function">
    <text evidence="12">Dol-P-Glc:Glc(2)Man(9)GlcNAc(2)-PP-Dol alpha-1,2-glucosyltransferase that operates in the biosynthetic pathway of dolichol-linked oligosaccharides, the glycan precursors employed in protein asparagine (N)-glycosylation. The assembly of dolichol-linked oligosaccharides begins on the cytosolic side of the endoplasmic reticulum membrane and finishes in its lumen. The sequential addition of sugars to dolichol pyrophosphate produces dolichol-linked oligosaccharides containing fourteen sugars, including two GlcNAcs, nine mannoses and three glucoses. Once assembled, the oligosaccharide is transferred from the lipid to nascent proteins by oligosaccharyltransferases. In the lumen of the endoplasmic reticulum, adds the third and last glucose residue from dolichyl phosphate glucose (Dol-P-Glc) onto the lipid-linked oligosaccharide intermediate Glc(2)Man(9)GlcNAc(2)-PP-Dol to produce Glc(3)Man(9)GlcNAc(2)-PP-Dol.</text>
</comment>
<keyword evidence="10 14" id="KW-1133">Transmembrane helix</keyword>